<dbReference type="PANTHER" id="PTHR10438">
    <property type="entry name" value="THIOREDOXIN"/>
    <property type="match status" value="1"/>
</dbReference>
<name>A0A7G9UZ10_9CAUD</name>
<dbReference type="SUPFAM" id="SSF52833">
    <property type="entry name" value="Thioredoxin-like"/>
    <property type="match status" value="1"/>
</dbReference>
<dbReference type="InterPro" id="IPR050620">
    <property type="entry name" value="Thioredoxin_H-type-like"/>
</dbReference>
<accession>A0A7G9UZ10</accession>
<dbReference type="KEGG" id="vg:77927488"/>
<protein>
    <submittedName>
        <fullName evidence="2">Thioredoxin</fullName>
    </submittedName>
</protein>
<gene>
    <name evidence="2" type="primary">193</name>
    <name evidence="2" type="ORF">SEA_FAUST_193</name>
</gene>
<sequence length="104" mass="11497">MSQVRKVSTLTELTEIMNDNDRVVVDLAAPSWCVPCQRLAPHFAKASEKSDAVFVEIDIENADKQILDTYPTQSVPTVLYFQKGAETATLKARTSVALLKEIGE</sequence>
<reference evidence="2 3" key="1">
    <citation type="submission" date="2020-06" db="EMBL/GenBank/DDBJ databases">
        <authorList>
            <person name="Arora M.N."/>
            <person name="Dalling M.T."/>
            <person name="Dawson S.P.M."/>
            <person name="Elia S.N."/>
            <person name="Burke B."/>
            <person name="Shaffer C.D."/>
            <person name="Weston-Hafer K.A."/>
            <person name="Garlena R.A."/>
            <person name="Russell D.A."/>
            <person name="Pope W.H."/>
            <person name="Jacobs-Sera D."/>
            <person name="Hatfull G.F."/>
        </authorList>
    </citation>
    <scope>NUCLEOTIDE SEQUENCE [LARGE SCALE GENOMIC DNA]</scope>
</reference>
<organism evidence="2 3">
    <name type="scientific">Streptomyces phage Faust</name>
    <dbReference type="NCBI Taxonomy" id="2767565"/>
    <lineage>
        <taxon>Viruses</taxon>
        <taxon>Duplodnaviria</taxon>
        <taxon>Heunggongvirae</taxon>
        <taxon>Uroviricota</taxon>
        <taxon>Caudoviricetes</taxon>
        <taxon>Stanwilliamsviridae</taxon>
        <taxon>Loccivirinae</taxon>
        <taxon>Faustvirus</taxon>
        <taxon>Faustvirus faust</taxon>
    </lineage>
</organism>
<dbReference type="PROSITE" id="PS51352">
    <property type="entry name" value="THIOREDOXIN_2"/>
    <property type="match status" value="1"/>
</dbReference>
<dbReference type="Pfam" id="PF00085">
    <property type="entry name" value="Thioredoxin"/>
    <property type="match status" value="1"/>
</dbReference>
<dbReference type="PANTHER" id="PTHR10438:SF468">
    <property type="entry name" value="THIOREDOXIN-1-RELATED"/>
    <property type="match status" value="1"/>
</dbReference>
<dbReference type="CDD" id="cd02947">
    <property type="entry name" value="TRX_family"/>
    <property type="match status" value="1"/>
</dbReference>
<feature type="domain" description="Thioredoxin" evidence="1">
    <location>
        <begin position="1"/>
        <end position="104"/>
    </location>
</feature>
<dbReference type="EMBL" id="MT684598">
    <property type="protein sequence ID" value="QNN99265.1"/>
    <property type="molecule type" value="Genomic_DNA"/>
</dbReference>
<dbReference type="Gene3D" id="3.40.30.10">
    <property type="entry name" value="Glutaredoxin"/>
    <property type="match status" value="1"/>
</dbReference>
<dbReference type="Proteomes" id="UP000516151">
    <property type="component" value="Segment"/>
</dbReference>
<dbReference type="GeneID" id="77927488"/>
<dbReference type="InterPro" id="IPR036249">
    <property type="entry name" value="Thioredoxin-like_sf"/>
</dbReference>
<dbReference type="RefSeq" id="YP_010651772.1">
    <property type="nucleotide sequence ID" value="NC_070783.1"/>
</dbReference>
<evidence type="ECO:0000313" key="3">
    <source>
        <dbReference type="Proteomes" id="UP000516151"/>
    </source>
</evidence>
<proteinExistence type="predicted"/>
<keyword evidence="3" id="KW-1185">Reference proteome</keyword>
<dbReference type="InterPro" id="IPR013766">
    <property type="entry name" value="Thioredoxin_domain"/>
</dbReference>
<evidence type="ECO:0000313" key="2">
    <source>
        <dbReference type="EMBL" id="QNN99265.1"/>
    </source>
</evidence>
<evidence type="ECO:0000259" key="1">
    <source>
        <dbReference type="PROSITE" id="PS51352"/>
    </source>
</evidence>